<keyword evidence="3" id="KW-1185">Reference proteome</keyword>
<dbReference type="GO" id="GO:0016829">
    <property type="term" value="F:lyase activity"/>
    <property type="evidence" value="ECO:0007669"/>
    <property type="project" value="UniProtKB-KW"/>
</dbReference>
<dbReference type="Pfam" id="PF22818">
    <property type="entry name" value="ApeI-like"/>
    <property type="match status" value="1"/>
</dbReference>
<evidence type="ECO:0000313" key="2">
    <source>
        <dbReference type="EMBL" id="PSK88036.1"/>
    </source>
</evidence>
<organism evidence="2 3">
    <name type="scientific">Taibaiella chishuiensis</name>
    <dbReference type="NCBI Taxonomy" id="1434707"/>
    <lineage>
        <taxon>Bacteria</taxon>
        <taxon>Pseudomonadati</taxon>
        <taxon>Bacteroidota</taxon>
        <taxon>Chitinophagia</taxon>
        <taxon>Chitinophagales</taxon>
        <taxon>Chitinophagaceae</taxon>
        <taxon>Taibaiella</taxon>
    </lineage>
</organism>
<protein>
    <submittedName>
        <fullName evidence="2">3-hydroxyacyl-[acyl-carrier-protein] dehydratase</fullName>
    </submittedName>
</protein>
<gene>
    <name evidence="2" type="ORF">B0I18_11667</name>
</gene>
<comment type="caution">
    <text evidence="2">The sequence shown here is derived from an EMBL/GenBank/DDBJ whole genome shotgun (WGS) entry which is preliminary data.</text>
</comment>
<dbReference type="Gene3D" id="3.10.129.10">
    <property type="entry name" value="Hotdog Thioesterase"/>
    <property type="match status" value="1"/>
</dbReference>
<name>A0A2P8CSU1_9BACT</name>
<dbReference type="SUPFAM" id="SSF54637">
    <property type="entry name" value="Thioesterase/thiol ester dehydrase-isomerase"/>
    <property type="match status" value="1"/>
</dbReference>
<accession>A0A2P8CSU1</accession>
<dbReference type="Proteomes" id="UP000240572">
    <property type="component" value="Unassembled WGS sequence"/>
</dbReference>
<evidence type="ECO:0000259" key="1">
    <source>
        <dbReference type="Pfam" id="PF22818"/>
    </source>
</evidence>
<dbReference type="InterPro" id="IPR054545">
    <property type="entry name" value="ApeI-like"/>
</dbReference>
<reference evidence="2 3" key="1">
    <citation type="submission" date="2018-03" db="EMBL/GenBank/DDBJ databases">
        <title>Genomic Encyclopedia of Type Strains, Phase III (KMG-III): the genomes of soil and plant-associated and newly described type strains.</title>
        <authorList>
            <person name="Whitman W."/>
        </authorList>
    </citation>
    <scope>NUCLEOTIDE SEQUENCE [LARGE SCALE GENOMIC DNA]</scope>
    <source>
        <strain evidence="2 3">CGMCC 1.12700</strain>
    </source>
</reference>
<dbReference type="InterPro" id="IPR029069">
    <property type="entry name" value="HotDog_dom_sf"/>
</dbReference>
<proteinExistence type="predicted"/>
<feature type="domain" description="ApeI dehydratase-like" evidence="1">
    <location>
        <begin position="13"/>
        <end position="97"/>
    </location>
</feature>
<dbReference type="EMBL" id="PYGD01000016">
    <property type="protein sequence ID" value="PSK88036.1"/>
    <property type="molecule type" value="Genomic_DNA"/>
</dbReference>
<dbReference type="OrthoDB" id="9772788at2"/>
<sequence>MLLNNFYTITQLEHDSNSLQAAIAFNATHDIFKGHFPGQPVVPGVCMVQIVKEFMEKATGTPLVFRKGNQVKFLQLLIPAAGATVQVQISWQPEAGGYITRADFKRDTATVFKLDGVFEEQAVTSI</sequence>
<dbReference type="AlphaFoldDB" id="A0A2P8CSU1"/>
<evidence type="ECO:0000313" key="3">
    <source>
        <dbReference type="Proteomes" id="UP000240572"/>
    </source>
</evidence>
<dbReference type="RefSeq" id="WP_106525406.1">
    <property type="nucleotide sequence ID" value="NZ_PYGD01000016.1"/>
</dbReference>